<dbReference type="AlphaFoldDB" id="A0AA38VWZ4"/>
<feature type="compositionally biased region" description="Low complexity" evidence="2">
    <location>
        <begin position="122"/>
        <end position="132"/>
    </location>
</feature>
<keyword evidence="4" id="KW-1185">Reference proteome</keyword>
<gene>
    <name evidence="3" type="ORF">NKR23_g1171</name>
</gene>
<accession>A0AA38VWZ4</accession>
<evidence type="ECO:0000256" key="2">
    <source>
        <dbReference type="SAM" id="MobiDB-lite"/>
    </source>
</evidence>
<dbReference type="Gene3D" id="1.10.287.1490">
    <property type="match status" value="1"/>
</dbReference>
<keyword evidence="1" id="KW-0175">Coiled coil</keyword>
<organism evidence="3 4">
    <name type="scientific">Pleurostoma richardsiae</name>
    <dbReference type="NCBI Taxonomy" id="41990"/>
    <lineage>
        <taxon>Eukaryota</taxon>
        <taxon>Fungi</taxon>
        <taxon>Dikarya</taxon>
        <taxon>Ascomycota</taxon>
        <taxon>Pezizomycotina</taxon>
        <taxon>Sordariomycetes</taxon>
        <taxon>Sordariomycetidae</taxon>
        <taxon>Calosphaeriales</taxon>
        <taxon>Pleurostomataceae</taxon>
        <taxon>Pleurostoma</taxon>
    </lineage>
</organism>
<feature type="compositionally biased region" description="Polar residues" evidence="2">
    <location>
        <begin position="106"/>
        <end position="115"/>
    </location>
</feature>
<feature type="region of interest" description="Disordered" evidence="2">
    <location>
        <begin position="106"/>
        <end position="139"/>
    </location>
</feature>
<protein>
    <submittedName>
        <fullName evidence="3">Uncharacterized protein</fullName>
    </submittedName>
</protein>
<dbReference type="Proteomes" id="UP001174694">
    <property type="component" value="Unassembled WGS sequence"/>
</dbReference>
<name>A0AA38VWZ4_9PEZI</name>
<evidence type="ECO:0000256" key="1">
    <source>
        <dbReference type="SAM" id="Coils"/>
    </source>
</evidence>
<evidence type="ECO:0000313" key="4">
    <source>
        <dbReference type="Proteomes" id="UP001174694"/>
    </source>
</evidence>
<sequence length="406" mass="46131">MATALQTYWDPENLFQIGDYGMSGDVQCAGRARTKNNARCRWNIRGIERNQIYELVARLSQKAPDEVQASDLWPLAQKCLCQDYHSNQVGEVVQRWQELVRRAAQNYSNASSRQNTPERESPSSSMSSPQRSIELGQPSAAAAELSRLVREKSASLVQKNFETTQQELWKSHQECRNLKEEIESLKKETQKATDGYLAQVSDMRALVDARNNELAAARDEIKTRDGRIQDMADQISRAATTAEQIEETVAEFRLLRDRAVKERDLMKSIVAQKDGELKSGGSRLESLQHDNERLHAENVDLYSKIDALQTNFETAESERSKLTAELATMAVALEQSKAKDQGTLEKNSLLKKEIQDLRDRLVHMEKDASMHQTVHVAAFPESPMKQLKKVRSHRGCGLGISRFWRR</sequence>
<feature type="coiled-coil region" evidence="1">
    <location>
        <begin position="168"/>
        <end position="195"/>
    </location>
</feature>
<proteinExistence type="predicted"/>
<reference evidence="3" key="1">
    <citation type="submission" date="2022-07" db="EMBL/GenBank/DDBJ databases">
        <title>Fungi with potential for degradation of polypropylene.</title>
        <authorList>
            <person name="Gostincar C."/>
        </authorList>
    </citation>
    <scope>NUCLEOTIDE SEQUENCE</scope>
    <source>
        <strain evidence="3">EXF-13308</strain>
    </source>
</reference>
<feature type="coiled-coil region" evidence="1">
    <location>
        <begin position="228"/>
        <end position="367"/>
    </location>
</feature>
<comment type="caution">
    <text evidence="3">The sequence shown here is derived from an EMBL/GenBank/DDBJ whole genome shotgun (WGS) entry which is preliminary data.</text>
</comment>
<dbReference type="EMBL" id="JANBVO010000002">
    <property type="protein sequence ID" value="KAJ9156353.1"/>
    <property type="molecule type" value="Genomic_DNA"/>
</dbReference>
<evidence type="ECO:0000313" key="3">
    <source>
        <dbReference type="EMBL" id="KAJ9156353.1"/>
    </source>
</evidence>